<protein>
    <submittedName>
        <fullName evidence="1">Uncharacterized protein</fullName>
    </submittedName>
</protein>
<evidence type="ECO:0000313" key="2">
    <source>
        <dbReference type="Proteomes" id="UP000248729"/>
    </source>
</evidence>
<proteinExistence type="predicted"/>
<sequence>MVKVTKSQAELYQVRHETFEGWGDIHLVCGEQSVSVVIHSDYGTFAKYWSHCGCNPKKFLVDLDFDYCMKNLTDYKHYIKAPEQYPTEVKGRIIEARRAENLTKEEAREAWCDMLQTEFDEGDLYFKELIDHHLFNKVFGDYEYLPCAKKIDPCCQELWEMVWLPFVERLKSELNLVSSLDQLAGKLAWK</sequence>
<dbReference type="InterPro" id="IPR058701">
    <property type="entry name" value="PhiTE_072-like"/>
</dbReference>
<dbReference type="RefSeq" id="WP_112404109.1">
    <property type="nucleotide sequence ID" value="NZ_QLTR01000014.1"/>
</dbReference>
<dbReference type="Proteomes" id="UP000248729">
    <property type="component" value="Unassembled WGS sequence"/>
</dbReference>
<dbReference type="Pfam" id="PF26211">
    <property type="entry name" value="Phage_phiTE_072"/>
    <property type="match status" value="1"/>
</dbReference>
<comment type="caution">
    <text evidence="1">The sequence shown here is derived from an EMBL/GenBank/DDBJ whole genome shotgun (WGS) entry which is preliminary data.</text>
</comment>
<accession>A0A329EA39</accession>
<organism evidence="1 2">
    <name type="scientific">Vibrio diazotrophicus</name>
    <dbReference type="NCBI Taxonomy" id="685"/>
    <lineage>
        <taxon>Bacteria</taxon>
        <taxon>Pseudomonadati</taxon>
        <taxon>Pseudomonadota</taxon>
        <taxon>Gammaproteobacteria</taxon>
        <taxon>Vibrionales</taxon>
        <taxon>Vibrionaceae</taxon>
        <taxon>Vibrio</taxon>
    </lineage>
</organism>
<evidence type="ECO:0000313" key="1">
    <source>
        <dbReference type="EMBL" id="RAS62666.1"/>
    </source>
</evidence>
<name>A0A329EA39_VIBDI</name>
<reference evidence="1 2" key="1">
    <citation type="submission" date="2018-06" db="EMBL/GenBank/DDBJ databases">
        <title>Freshwater and sediment microbial communities from various areas in North America, analyzing microbe dynamics in response to fracking.</title>
        <authorList>
            <person name="Lamendella R."/>
        </authorList>
    </citation>
    <scope>NUCLEOTIDE SEQUENCE [LARGE SCALE GENOMIC DNA]</scope>
    <source>
        <strain evidence="1 2">99A</strain>
    </source>
</reference>
<dbReference type="AlphaFoldDB" id="A0A329EA39"/>
<gene>
    <name evidence="1" type="ORF">DET48_11461</name>
</gene>
<dbReference type="EMBL" id="QLTR01000014">
    <property type="protein sequence ID" value="RAS62666.1"/>
    <property type="molecule type" value="Genomic_DNA"/>
</dbReference>